<feature type="compositionally biased region" description="Polar residues" evidence="1">
    <location>
        <begin position="265"/>
        <end position="281"/>
    </location>
</feature>
<dbReference type="Proteomes" id="UP001521785">
    <property type="component" value="Unassembled WGS sequence"/>
</dbReference>
<organism evidence="2 3">
    <name type="scientific">Paraconiothyrium brasiliense</name>
    <dbReference type="NCBI Taxonomy" id="300254"/>
    <lineage>
        <taxon>Eukaryota</taxon>
        <taxon>Fungi</taxon>
        <taxon>Dikarya</taxon>
        <taxon>Ascomycota</taxon>
        <taxon>Pezizomycotina</taxon>
        <taxon>Dothideomycetes</taxon>
        <taxon>Pleosporomycetidae</taxon>
        <taxon>Pleosporales</taxon>
        <taxon>Massarineae</taxon>
        <taxon>Didymosphaeriaceae</taxon>
        <taxon>Paraconiothyrium</taxon>
    </lineage>
</organism>
<evidence type="ECO:0000313" key="2">
    <source>
        <dbReference type="EMBL" id="KAL1612939.1"/>
    </source>
</evidence>
<protein>
    <submittedName>
        <fullName evidence="2">Uncharacterized protein</fullName>
    </submittedName>
</protein>
<gene>
    <name evidence="2" type="ORF">SLS60_001169</name>
</gene>
<dbReference type="EMBL" id="JAKJXO020000001">
    <property type="protein sequence ID" value="KAL1612939.1"/>
    <property type="molecule type" value="Genomic_DNA"/>
</dbReference>
<keyword evidence="3" id="KW-1185">Reference proteome</keyword>
<comment type="caution">
    <text evidence="2">The sequence shown here is derived from an EMBL/GenBank/DDBJ whole genome shotgun (WGS) entry which is preliminary data.</text>
</comment>
<evidence type="ECO:0000256" key="1">
    <source>
        <dbReference type="SAM" id="MobiDB-lite"/>
    </source>
</evidence>
<accession>A0ABR3S8C0</accession>
<name>A0ABR3S8C0_9PLEO</name>
<evidence type="ECO:0000313" key="3">
    <source>
        <dbReference type="Proteomes" id="UP001521785"/>
    </source>
</evidence>
<reference evidence="2 3" key="1">
    <citation type="submission" date="2024-02" db="EMBL/GenBank/DDBJ databases">
        <title>De novo assembly and annotation of 12 fungi associated with fruit tree decline syndrome in Ontario, Canada.</title>
        <authorList>
            <person name="Sulman M."/>
            <person name="Ellouze W."/>
            <person name="Ilyukhin E."/>
        </authorList>
    </citation>
    <scope>NUCLEOTIDE SEQUENCE [LARGE SCALE GENOMIC DNA]</scope>
    <source>
        <strain evidence="2 3">M42-189</strain>
    </source>
</reference>
<proteinExistence type="predicted"/>
<sequence>MKGILSNALLSFRGTLIDGLLQPNVRLGNGLILEKADGRKAAKRIKEARAPKDVTRAQPEVYELRPPGMAGGGPRTEEHYMQTKIRTLTEREIALDKRRVALDKRRVALDKRRVALDKRRVALDKRRVALDKRRVELDNRRVALDKRRVALNNKETALDKREAALRKGQTAPIEREGALDSREAQFSLKHRQLVEKQQRLLSQTQSTPNQQTDQPALDAKSSLYEAKVIFKLRNKALITKRKLTGKILPPVRSKSGKPAAAATSDLESSIQPSISPNSKFESASDYDEIFPGLDDNSSSDSRTRIMLPRRPAP</sequence>
<feature type="region of interest" description="Disordered" evidence="1">
    <location>
        <begin position="248"/>
        <end position="313"/>
    </location>
</feature>